<proteinExistence type="predicted"/>
<dbReference type="VEuPathDB" id="TriTrypDB:BCY84_03251"/>
<dbReference type="AlphaFoldDB" id="A0A2V2VIY4"/>
<name>A0A2V2VIY4_TRYCR</name>
<evidence type="ECO:0000313" key="3">
    <source>
        <dbReference type="Proteomes" id="UP000246121"/>
    </source>
</evidence>
<keyword evidence="1" id="KW-0175">Coiled coil</keyword>
<dbReference type="VEuPathDB" id="TriTrypDB:Tc_MARK_4066"/>
<dbReference type="VEuPathDB" id="TriTrypDB:C4B63_19g138"/>
<dbReference type="Proteomes" id="UP000246121">
    <property type="component" value="Unassembled WGS sequence"/>
</dbReference>
<dbReference type="VEuPathDB" id="TriTrypDB:ECC02_003586"/>
<feature type="coiled-coil region" evidence="1">
    <location>
        <begin position="128"/>
        <end position="211"/>
    </location>
</feature>
<protein>
    <submittedName>
        <fullName evidence="2">Uncharacterized protein</fullName>
    </submittedName>
</protein>
<dbReference type="VEuPathDB" id="TriTrypDB:TCDM_02046"/>
<sequence length="311" mass="35124">MSDTDVLLLNLEVEAAAARNADLSRRLEMITEELGCSSVHMTAKPELVSQGTQTGFDILREVALNLDDLLFEIAEIMFRLYPSTPIDLSIRRGDGSRNLEELSHRCLGEMRSLRVAWETKLEGYNTFIEELQRAIGSYYRSMEEMESQMQEKELEFVTLQKHNVELSRQCADVEAQLKAAREKNESFRENIASQMRRTRDLEEERDQLLKRETVLANTVASLRAECVLGPWKNTVTKRDTLVENSGHSFNVLPVRESAKPVVGACAGIGVADPALNAMWACQGSAVNRAFPEWCVSAEKVVDFSCKMRNSR</sequence>
<reference evidence="2 3" key="1">
    <citation type="journal article" date="2018" name="Microb. Genom.">
        <title>Expanding an expanded genome: long-read sequencing of Trypanosoma cruzi.</title>
        <authorList>
            <person name="Berna L."/>
            <person name="Rodriguez M."/>
            <person name="Chiribao M.L."/>
            <person name="Parodi-Talice A."/>
            <person name="Pita S."/>
            <person name="Rijo G."/>
            <person name="Alvarez-Valin F."/>
            <person name="Robello C."/>
        </authorList>
    </citation>
    <scope>NUCLEOTIDE SEQUENCE [LARGE SCALE GENOMIC DNA]</scope>
    <source>
        <strain evidence="2 3">Dm28c</strain>
    </source>
</reference>
<evidence type="ECO:0000256" key="1">
    <source>
        <dbReference type="SAM" id="Coils"/>
    </source>
</evidence>
<gene>
    <name evidence="2" type="ORF">C4B63_19g138</name>
</gene>
<accession>A0A2V2VIY4</accession>
<comment type="caution">
    <text evidence="2">The sequence shown here is derived from an EMBL/GenBank/DDBJ whole genome shotgun (WGS) entry which is preliminary data.</text>
</comment>
<dbReference type="VEuPathDB" id="TriTrypDB:TcCLB.504109.120"/>
<dbReference type="VEuPathDB" id="TriTrypDB:TcBrA4_0055760"/>
<dbReference type="OrthoDB" id="245986at2759"/>
<dbReference type="VEuPathDB" id="TriTrypDB:TCSYLVIO_005413"/>
<dbReference type="VEuPathDB" id="TriTrypDB:C3747_9g185"/>
<evidence type="ECO:0000313" key="2">
    <source>
        <dbReference type="EMBL" id="PWU96387.1"/>
    </source>
</evidence>
<dbReference type="VEuPathDB" id="TriTrypDB:TcCL_NonESM07569"/>
<dbReference type="VEuPathDB" id="TriTrypDB:TcG_02779"/>
<dbReference type="EMBL" id="PRFA01000019">
    <property type="protein sequence ID" value="PWU96387.1"/>
    <property type="molecule type" value="Genomic_DNA"/>
</dbReference>
<organism evidence="2 3">
    <name type="scientific">Trypanosoma cruzi</name>
    <dbReference type="NCBI Taxonomy" id="5693"/>
    <lineage>
        <taxon>Eukaryota</taxon>
        <taxon>Discoba</taxon>
        <taxon>Euglenozoa</taxon>
        <taxon>Kinetoplastea</taxon>
        <taxon>Metakinetoplastina</taxon>
        <taxon>Trypanosomatida</taxon>
        <taxon>Trypanosomatidae</taxon>
        <taxon>Trypanosoma</taxon>
        <taxon>Schizotrypanum</taxon>
    </lineage>
</organism>
<dbReference type="VEuPathDB" id="TriTrypDB:TcYC6_0075570"/>